<reference evidence="3" key="1">
    <citation type="submission" date="2018-06" db="EMBL/GenBank/DDBJ databases">
        <authorList>
            <person name="Zhirakovskaya E."/>
        </authorList>
    </citation>
    <scope>NUCLEOTIDE SEQUENCE</scope>
</reference>
<evidence type="ECO:0000256" key="1">
    <source>
        <dbReference type="ARBA" id="ARBA00023125"/>
    </source>
</evidence>
<evidence type="ECO:0000259" key="2">
    <source>
        <dbReference type="PROSITE" id="PS50943"/>
    </source>
</evidence>
<dbReference type="PANTHER" id="PTHR46558">
    <property type="entry name" value="TRACRIPTIONAL REGULATORY PROTEIN-RELATED-RELATED"/>
    <property type="match status" value="1"/>
</dbReference>
<gene>
    <name evidence="3" type="ORF">MNBD_BACTEROID03-1793</name>
</gene>
<accession>A0A3B0T3Q0</accession>
<dbReference type="EMBL" id="UOEL01000097">
    <property type="protein sequence ID" value="VAW12965.1"/>
    <property type="molecule type" value="Genomic_DNA"/>
</dbReference>
<dbReference type="SMART" id="SM00530">
    <property type="entry name" value="HTH_XRE"/>
    <property type="match status" value="1"/>
</dbReference>
<dbReference type="Pfam" id="PF01381">
    <property type="entry name" value="HTH_3"/>
    <property type="match status" value="1"/>
</dbReference>
<dbReference type="PANTHER" id="PTHR46558:SF11">
    <property type="entry name" value="HTH-TYPE TRANSCRIPTIONAL REGULATOR XRE"/>
    <property type="match status" value="1"/>
</dbReference>
<dbReference type="InterPro" id="IPR010982">
    <property type="entry name" value="Lambda_DNA-bd_dom_sf"/>
</dbReference>
<dbReference type="PROSITE" id="PS50943">
    <property type="entry name" value="HTH_CROC1"/>
    <property type="match status" value="1"/>
</dbReference>
<evidence type="ECO:0000313" key="3">
    <source>
        <dbReference type="EMBL" id="VAW12965.1"/>
    </source>
</evidence>
<dbReference type="Gene3D" id="1.10.260.40">
    <property type="entry name" value="lambda repressor-like DNA-binding domains"/>
    <property type="match status" value="1"/>
</dbReference>
<name>A0A3B0T3Q0_9ZZZZ</name>
<dbReference type="CDD" id="cd00093">
    <property type="entry name" value="HTH_XRE"/>
    <property type="match status" value="1"/>
</dbReference>
<keyword evidence="1" id="KW-0238">DNA-binding</keyword>
<dbReference type="InterPro" id="IPR001387">
    <property type="entry name" value="Cro/C1-type_HTH"/>
</dbReference>
<feature type="domain" description="HTH cro/C1-type" evidence="2">
    <location>
        <begin position="8"/>
        <end position="62"/>
    </location>
</feature>
<sequence length="98" mass="11716">MENFGDYVRQLRKEKDWTLTKLAAMLEMDSANLSKIETGKRNFDEKKLPEFCKIFRLNLTEMKNELISEKFANKAYIEKLDGNVFKMAEQKIKYLKKR</sequence>
<dbReference type="GO" id="GO:0003677">
    <property type="term" value="F:DNA binding"/>
    <property type="evidence" value="ECO:0007669"/>
    <property type="project" value="UniProtKB-KW"/>
</dbReference>
<protein>
    <recommendedName>
        <fullName evidence="2">HTH cro/C1-type domain-containing protein</fullName>
    </recommendedName>
</protein>
<proteinExistence type="predicted"/>
<organism evidence="3">
    <name type="scientific">hydrothermal vent metagenome</name>
    <dbReference type="NCBI Taxonomy" id="652676"/>
    <lineage>
        <taxon>unclassified sequences</taxon>
        <taxon>metagenomes</taxon>
        <taxon>ecological metagenomes</taxon>
    </lineage>
</organism>
<dbReference type="SUPFAM" id="SSF47413">
    <property type="entry name" value="lambda repressor-like DNA-binding domains"/>
    <property type="match status" value="1"/>
</dbReference>
<dbReference type="AlphaFoldDB" id="A0A3B0T3Q0"/>